<evidence type="ECO:0000313" key="2">
    <source>
        <dbReference type="EMBL" id="MCM4082246.1"/>
    </source>
</evidence>
<organism evidence="2 3">
    <name type="scientific">Paractinoplanes hotanensis</name>
    <dbReference type="NCBI Taxonomy" id="2906497"/>
    <lineage>
        <taxon>Bacteria</taxon>
        <taxon>Bacillati</taxon>
        <taxon>Actinomycetota</taxon>
        <taxon>Actinomycetes</taxon>
        <taxon>Micromonosporales</taxon>
        <taxon>Micromonosporaceae</taxon>
        <taxon>Paractinoplanes</taxon>
    </lineage>
</organism>
<comment type="caution">
    <text evidence="2">The sequence shown here is derived from an EMBL/GenBank/DDBJ whole genome shotgun (WGS) entry which is preliminary data.</text>
</comment>
<dbReference type="Pfam" id="PF13302">
    <property type="entry name" value="Acetyltransf_3"/>
    <property type="match status" value="1"/>
</dbReference>
<evidence type="ECO:0000313" key="3">
    <source>
        <dbReference type="Proteomes" id="UP001523216"/>
    </source>
</evidence>
<feature type="domain" description="N-acetyltransferase" evidence="1">
    <location>
        <begin position="5"/>
        <end position="63"/>
    </location>
</feature>
<dbReference type="RefSeq" id="WP_251801965.1">
    <property type="nucleotide sequence ID" value="NZ_JAMQOL010000047.1"/>
</dbReference>
<sequence>MARKRGPWEISYQLRHAFWRLGLAGEAVTLVCDWFFATTEENVLIATTQQANLASQRMLDRLGPVGAGSFEQYGLTQLRFDFHRPDHRAP</sequence>
<dbReference type="EMBL" id="JAMQOL010000047">
    <property type="protein sequence ID" value="MCM4082246.1"/>
    <property type="molecule type" value="Genomic_DNA"/>
</dbReference>
<gene>
    <name evidence="2" type="ORF">LXN57_32235</name>
</gene>
<proteinExistence type="predicted"/>
<dbReference type="SUPFAM" id="SSF55729">
    <property type="entry name" value="Acyl-CoA N-acyltransferases (Nat)"/>
    <property type="match status" value="1"/>
</dbReference>
<dbReference type="Proteomes" id="UP001523216">
    <property type="component" value="Unassembled WGS sequence"/>
</dbReference>
<keyword evidence="3" id="KW-1185">Reference proteome</keyword>
<dbReference type="Gene3D" id="3.40.630.30">
    <property type="match status" value="1"/>
</dbReference>
<protein>
    <submittedName>
        <fullName evidence="2">GNAT family N-acetyltransferase</fullName>
    </submittedName>
</protein>
<dbReference type="InterPro" id="IPR000182">
    <property type="entry name" value="GNAT_dom"/>
</dbReference>
<accession>A0ABT0Y868</accession>
<dbReference type="InterPro" id="IPR016181">
    <property type="entry name" value="Acyl_CoA_acyltransferase"/>
</dbReference>
<reference evidence="2 3" key="1">
    <citation type="submission" date="2022-06" db="EMBL/GenBank/DDBJ databases">
        <title>Actinoplanes abujensis sp. nov., isolated from Nigerian arid soil.</title>
        <authorList>
            <person name="Ding P."/>
        </authorList>
    </citation>
    <scope>NUCLEOTIDE SEQUENCE [LARGE SCALE GENOMIC DNA]</scope>
    <source>
        <strain evidence="3">TRM88002</strain>
    </source>
</reference>
<name>A0ABT0Y868_9ACTN</name>
<evidence type="ECO:0000259" key="1">
    <source>
        <dbReference type="Pfam" id="PF13302"/>
    </source>
</evidence>